<feature type="transmembrane region" description="Helical" evidence="1">
    <location>
        <begin position="134"/>
        <end position="158"/>
    </location>
</feature>
<evidence type="ECO:0000256" key="1">
    <source>
        <dbReference type="SAM" id="Phobius"/>
    </source>
</evidence>
<dbReference type="Gene3D" id="3.40.720.10">
    <property type="entry name" value="Alkaline Phosphatase, subunit A"/>
    <property type="match status" value="1"/>
</dbReference>
<keyword evidence="3" id="KW-0378">Hydrolase</keyword>
<dbReference type="AlphaFoldDB" id="A0A845V6L4"/>
<organism evidence="3 4">
    <name type="scientific">Wenzhouxiangella limi</name>
    <dbReference type="NCBI Taxonomy" id="2707351"/>
    <lineage>
        <taxon>Bacteria</taxon>
        <taxon>Pseudomonadati</taxon>
        <taxon>Pseudomonadota</taxon>
        <taxon>Gammaproteobacteria</taxon>
        <taxon>Chromatiales</taxon>
        <taxon>Wenzhouxiangellaceae</taxon>
        <taxon>Wenzhouxiangella</taxon>
    </lineage>
</organism>
<keyword evidence="1" id="KW-0812">Transmembrane</keyword>
<dbReference type="InterPro" id="IPR000917">
    <property type="entry name" value="Sulfatase_N"/>
</dbReference>
<protein>
    <submittedName>
        <fullName evidence="3">Sulfatase-like hydrolase/transferase</fullName>
    </submittedName>
</protein>
<feature type="transmembrane region" description="Helical" evidence="1">
    <location>
        <begin position="81"/>
        <end position="103"/>
    </location>
</feature>
<feature type="transmembrane region" description="Helical" evidence="1">
    <location>
        <begin position="29"/>
        <end position="51"/>
    </location>
</feature>
<dbReference type="GO" id="GO:0016787">
    <property type="term" value="F:hydrolase activity"/>
    <property type="evidence" value="ECO:0007669"/>
    <property type="project" value="UniProtKB-KW"/>
</dbReference>
<keyword evidence="4" id="KW-1185">Reference proteome</keyword>
<evidence type="ECO:0000259" key="2">
    <source>
        <dbReference type="Pfam" id="PF00884"/>
    </source>
</evidence>
<dbReference type="GO" id="GO:0016740">
    <property type="term" value="F:transferase activity"/>
    <property type="evidence" value="ECO:0007669"/>
    <property type="project" value="UniProtKB-KW"/>
</dbReference>
<reference evidence="3 4" key="1">
    <citation type="submission" date="2020-02" db="EMBL/GenBank/DDBJ databases">
        <authorList>
            <person name="Zhang X.-Y."/>
        </authorList>
    </citation>
    <scope>NUCLEOTIDE SEQUENCE [LARGE SCALE GENOMIC DNA]</scope>
    <source>
        <strain evidence="3 4">C33</strain>
    </source>
</reference>
<dbReference type="Proteomes" id="UP000484885">
    <property type="component" value="Unassembled WGS sequence"/>
</dbReference>
<evidence type="ECO:0000313" key="3">
    <source>
        <dbReference type="EMBL" id="NDY95605.1"/>
    </source>
</evidence>
<dbReference type="Pfam" id="PF00884">
    <property type="entry name" value="Sulfatase"/>
    <property type="match status" value="1"/>
</dbReference>
<evidence type="ECO:0000313" key="4">
    <source>
        <dbReference type="Proteomes" id="UP000484885"/>
    </source>
</evidence>
<feature type="transmembrane region" description="Helical" evidence="1">
    <location>
        <begin position="57"/>
        <end position="74"/>
    </location>
</feature>
<feature type="transmembrane region" description="Helical" evidence="1">
    <location>
        <begin position="170"/>
        <end position="190"/>
    </location>
</feature>
<accession>A0A845V6L4</accession>
<keyword evidence="1" id="KW-0472">Membrane</keyword>
<keyword evidence="1" id="KW-1133">Transmembrane helix</keyword>
<comment type="caution">
    <text evidence="3">The sequence shown here is derived from an EMBL/GenBank/DDBJ whole genome shotgun (WGS) entry which is preliminary data.</text>
</comment>
<keyword evidence="3" id="KW-0808">Transferase</keyword>
<name>A0A845V6L4_9GAMM</name>
<proteinExistence type="predicted"/>
<dbReference type="EMBL" id="JAAGSC010000040">
    <property type="protein sequence ID" value="NDY95605.1"/>
    <property type="molecule type" value="Genomic_DNA"/>
</dbReference>
<dbReference type="SUPFAM" id="SSF53649">
    <property type="entry name" value="Alkaline phosphatase-like"/>
    <property type="match status" value="1"/>
</dbReference>
<sequence length="554" mass="61920">MCHDKQLPFVPWSFTAVKSSITAARRRPLLLLLGAGLLLNVLLIAPLWLRFGFGDGRWLAWEAWLLAAGFALLPDRRATRLLRWLAVVVVMTAVILGLSDGAIHQVLSRPLNLYFDINLLSASFHLLDGNLGRVAAVLIFAAVLLLLFVLAWVVARVLAISAAHRRPDRIFAGAVAFSALLLGAMETQGLRLMPVARTPVWDTLSFQLEQVRSTHRARIAFVDAAPDMPRPAEALSGLADTDVLMIFIESYGATIFELDRYRQLVTPTLERMQGELEQAGVSVVSGLLESPIRGGQSWLSHATALSGRWIDNQLWYRLLLESHHNSLIDDFRATGHQTMAVMPAIIMPWPEGRQLGFDRIFAARDLDYAGPALNWVTMPDQYTLHRFQDTLRPQAAQPLFAQIALISSHAPWTPILDVLPDWDGIADGAVFERWRDAGQTPQELWQDIERVRDHFARSVDYSIHVSLDFAARFVDDNTLMILLGDHQPATLITGHEASDAVPVHVISKNPRLLKPFRQRGFVDGLVPDHSRPAAGMDRLRDWLHEDFGNHQATP</sequence>
<feature type="domain" description="Sulfatase N-terminal" evidence="2">
    <location>
        <begin position="242"/>
        <end position="490"/>
    </location>
</feature>
<gene>
    <name evidence="3" type="ORF">G3I74_07690</name>
</gene>
<dbReference type="InterPro" id="IPR017850">
    <property type="entry name" value="Alkaline_phosphatase_core_sf"/>
</dbReference>